<dbReference type="AlphaFoldDB" id="A0A845BEJ9"/>
<name>A0A845BEJ9_9PROT</name>
<evidence type="ECO:0000313" key="1">
    <source>
        <dbReference type="EMBL" id="MXP65541.1"/>
    </source>
</evidence>
<comment type="caution">
    <text evidence="1">The sequence shown here is derived from an EMBL/GenBank/DDBJ whole genome shotgun (WGS) entry which is preliminary data.</text>
</comment>
<keyword evidence="2" id="KW-1185">Reference proteome</keyword>
<gene>
    <name evidence="1" type="ORF">E0493_19520</name>
</gene>
<dbReference type="RefSeq" id="WP_160938950.1">
    <property type="nucleotide sequence ID" value="NZ_SNVJ01000023.1"/>
</dbReference>
<proteinExistence type="predicted"/>
<sequence>MRNSKLLGPFLFLAAGAALVLPKTLELRTGLHLPSAEAGYASLALAGLVMAARGWRSDLARASSHGLSALRRATSGSAGIRPAKRMKIRIRCAR</sequence>
<organism evidence="1 2">
    <name type="scientific">Teichococcus coralli</name>
    <dbReference type="NCBI Taxonomy" id="2545983"/>
    <lineage>
        <taxon>Bacteria</taxon>
        <taxon>Pseudomonadati</taxon>
        <taxon>Pseudomonadota</taxon>
        <taxon>Alphaproteobacteria</taxon>
        <taxon>Acetobacterales</taxon>
        <taxon>Roseomonadaceae</taxon>
        <taxon>Roseomonas</taxon>
    </lineage>
</organism>
<evidence type="ECO:0000313" key="2">
    <source>
        <dbReference type="Proteomes" id="UP000460715"/>
    </source>
</evidence>
<reference evidence="1 2" key="1">
    <citation type="submission" date="2019-03" db="EMBL/GenBank/DDBJ databases">
        <title>Roseomonas sp. a novel Roseomonas species isolated from Sea whip Gorgonian.</title>
        <authorList>
            <person name="Li F."/>
            <person name="Pan X."/>
            <person name="Huang S."/>
            <person name="Li Z."/>
            <person name="Meng B."/>
        </authorList>
    </citation>
    <scope>NUCLEOTIDE SEQUENCE [LARGE SCALE GENOMIC DNA]</scope>
    <source>
        <strain evidence="1 2">M0104</strain>
    </source>
</reference>
<dbReference type="Proteomes" id="UP000460715">
    <property type="component" value="Unassembled WGS sequence"/>
</dbReference>
<dbReference type="EMBL" id="SNVJ01000023">
    <property type="protein sequence ID" value="MXP65541.1"/>
    <property type="molecule type" value="Genomic_DNA"/>
</dbReference>
<accession>A0A845BEJ9</accession>
<protein>
    <submittedName>
        <fullName evidence="1">Uncharacterized protein</fullName>
    </submittedName>
</protein>